<evidence type="ECO:0000256" key="1">
    <source>
        <dbReference type="SAM" id="Phobius"/>
    </source>
</evidence>
<protein>
    <submittedName>
        <fullName evidence="2">Uncharacterized protein</fullName>
    </submittedName>
</protein>
<keyword evidence="1" id="KW-1133">Transmembrane helix</keyword>
<evidence type="ECO:0000313" key="3">
    <source>
        <dbReference type="Proteomes" id="UP001054945"/>
    </source>
</evidence>
<dbReference type="Proteomes" id="UP001054945">
    <property type="component" value="Unassembled WGS sequence"/>
</dbReference>
<sequence>MFLLLPAFLKNYHYLPSANDLLEQSPFFFGEDTNLNEKAAPLGYDKVISPERSEEKHFFWKAQKNPILAIVLGFKLISTSATTLSGPIFFLFISFLYCSSIFSFFFPPLYSLNLLRLGK</sequence>
<accession>A0AAV4VSJ6</accession>
<proteinExistence type="predicted"/>
<organism evidence="2 3">
    <name type="scientific">Caerostris extrusa</name>
    <name type="common">Bark spider</name>
    <name type="synonym">Caerostris bankana</name>
    <dbReference type="NCBI Taxonomy" id="172846"/>
    <lineage>
        <taxon>Eukaryota</taxon>
        <taxon>Metazoa</taxon>
        <taxon>Ecdysozoa</taxon>
        <taxon>Arthropoda</taxon>
        <taxon>Chelicerata</taxon>
        <taxon>Arachnida</taxon>
        <taxon>Araneae</taxon>
        <taxon>Araneomorphae</taxon>
        <taxon>Entelegynae</taxon>
        <taxon>Araneoidea</taxon>
        <taxon>Araneidae</taxon>
        <taxon>Caerostris</taxon>
    </lineage>
</organism>
<evidence type="ECO:0000313" key="2">
    <source>
        <dbReference type="EMBL" id="GIY73211.1"/>
    </source>
</evidence>
<keyword evidence="1" id="KW-0472">Membrane</keyword>
<dbReference type="AlphaFoldDB" id="A0AAV4VSJ6"/>
<keyword evidence="3" id="KW-1185">Reference proteome</keyword>
<feature type="transmembrane region" description="Helical" evidence="1">
    <location>
        <begin position="88"/>
        <end position="110"/>
    </location>
</feature>
<dbReference type="EMBL" id="BPLR01015045">
    <property type="protein sequence ID" value="GIY73211.1"/>
    <property type="molecule type" value="Genomic_DNA"/>
</dbReference>
<name>A0AAV4VSJ6_CAEEX</name>
<keyword evidence="1" id="KW-0812">Transmembrane</keyword>
<comment type="caution">
    <text evidence="2">The sequence shown here is derived from an EMBL/GenBank/DDBJ whole genome shotgun (WGS) entry which is preliminary data.</text>
</comment>
<reference evidence="2 3" key="1">
    <citation type="submission" date="2021-06" db="EMBL/GenBank/DDBJ databases">
        <title>Caerostris extrusa draft genome.</title>
        <authorList>
            <person name="Kono N."/>
            <person name="Arakawa K."/>
        </authorList>
    </citation>
    <scope>NUCLEOTIDE SEQUENCE [LARGE SCALE GENOMIC DNA]</scope>
</reference>
<gene>
    <name evidence="2" type="ORF">CEXT_667181</name>
</gene>